<dbReference type="RefSeq" id="WP_210089638.1">
    <property type="nucleotide sequence ID" value="NZ_JAGGKG010000012.1"/>
</dbReference>
<feature type="domain" description="ABM" evidence="1">
    <location>
        <begin position="2"/>
        <end position="90"/>
    </location>
</feature>
<proteinExistence type="predicted"/>
<dbReference type="PANTHER" id="PTHR33336:SF3">
    <property type="entry name" value="ABM DOMAIN-CONTAINING PROTEIN"/>
    <property type="match status" value="1"/>
</dbReference>
<protein>
    <submittedName>
        <fullName evidence="2">Quinol monooxygenase YgiN</fullName>
    </submittedName>
</protein>
<sequence length="98" mass="11068">MIIVHAKMQIQATAKTQFLEEMKTLQAASRQEQGNISYELLEHTEQPNTYIMIEVWKDQEAITAHNASSHFQAFVSQAPQFMAAPLQVQAYEASSLQA</sequence>
<dbReference type="Proteomes" id="UP001519272">
    <property type="component" value="Unassembled WGS sequence"/>
</dbReference>
<dbReference type="Gene3D" id="3.30.70.100">
    <property type="match status" value="1"/>
</dbReference>
<reference evidence="2 3" key="1">
    <citation type="submission" date="2021-03" db="EMBL/GenBank/DDBJ databases">
        <title>Genomic Encyclopedia of Type Strains, Phase IV (KMG-IV): sequencing the most valuable type-strain genomes for metagenomic binning, comparative biology and taxonomic classification.</title>
        <authorList>
            <person name="Goeker M."/>
        </authorList>
    </citation>
    <scope>NUCLEOTIDE SEQUENCE [LARGE SCALE GENOMIC DNA]</scope>
    <source>
        <strain evidence="2 3">DSM 14349</strain>
    </source>
</reference>
<accession>A0ABS4FTZ1</accession>
<name>A0ABS4FTZ1_9BACL</name>
<dbReference type="InterPro" id="IPR007138">
    <property type="entry name" value="ABM_dom"/>
</dbReference>
<dbReference type="GO" id="GO:0004497">
    <property type="term" value="F:monooxygenase activity"/>
    <property type="evidence" value="ECO:0007669"/>
    <property type="project" value="UniProtKB-KW"/>
</dbReference>
<keyword evidence="3" id="KW-1185">Reference proteome</keyword>
<dbReference type="EMBL" id="JAGGKG010000012">
    <property type="protein sequence ID" value="MBP1906030.1"/>
    <property type="molecule type" value="Genomic_DNA"/>
</dbReference>
<organism evidence="2 3">
    <name type="scientific">Paenibacillus turicensis</name>
    <dbReference type="NCBI Taxonomy" id="160487"/>
    <lineage>
        <taxon>Bacteria</taxon>
        <taxon>Bacillati</taxon>
        <taxon>Bacillota</taxon>
        <taxon>Bacilli</taxon>
        <taxon>Bacillales</taxon>
        <taxon>Paenibacillaceae</taxon>
        <taxon>Paenibacillus</taxon>
    </lineage>
</organism>
<keyword evidence="2" id="KW-0560">Oxidoreductase</keyword>
<gene>
    <name evidence="2" type="ORF">J2Z32_002679</name>
</gene>
<dbReference type="InterPro" id="IPR050744">
    <property type="entry name" value="AI-2_Isomerase_LsrG"/>
</dbReference>
<dbReference type="SUPFAM" id="SSF54909">
    <property type="entry name" value="Dimeric alpha+beta barrel"/>
    <property type="match status" value="1"/>
</dbReference>
<dbReference type="PROSITE" id="PS51725">
    <property type="entry name" value="ABM"/>
    <property type="match status" value="1"/>
</dbReference>
<keyword evidence="2" id="KW-0503">Monooxygenase</keyword>
<comment type="caution">
    <text evidence="2">The sequence shown here is derived from an EMBL/GenBank/DDBJ whole genome shotgun (WGS) entry which is preliminary data.</text>
</comment>
<evidence type="ECO:0000313" key="3">
    <source>
        <dbReference type="Proteomes" id="UP001519272"/>
    </source>
</evidence>
<dbReference type="InterPro" id="IPR011008">
    <property type="entry name" value="Dimeric_a/b-barrel"/>
</dbReference>
<dbReference type="Pfam" id="PF03992">
    <property type="entry name" value="ABM"/>
    <property type="match status" value="1"/>
</dbReference>
<evidence type="ECO:0000313" key="2">
    <source>
        <dbReference type="EMBL" id="MBP1906030.1"/>
    </source>
</evidence>
<dbReference type="PANTHER" id="PTHR33336">
    <property type="entry name" value="QUINOL MONOOXYGENASE YGIN-RELATED"/>
    <property type="match status" value="1"/>
</dbReference>
<evidence type="ECO:0000259" key="1">
    <source>
        <dbReference type="PROSITE" id="PS51725"/>
    </source>
</evidence>